<dbReference type="PANTHER" id="PTHR24198:SF165">
    <property type="entry name" value="ANKYRIN REPEAT-CONTAINING PROTEIN-RELATED"/>
    <property type="match status" value="1"/>
</dbReference>
<dbReference type="InterPro" id="IPR036770">
    <property type="entry name" value="Ankyrin_rpt-contain_sf"/>
</dbReference>
<dbReference type="Pfam" id="PF00023">
    <property type="entry name" value="Ank"/>
    <property type="match status" value="1"/>
</dbReference>
<organism evidence="4 5">
    <name type="scientific">Stylophora pistillata</name>
    <name type="common">Smooth cauliflower coral</name>
    <dbReference type="NCBI Taxonomy" id="50429"/>
    <lineage>
        <taxon>Eukaryota</taxon>
        <taxon>Metazoa</taxon>
        <taxon>Cnidaria</taxon>
        <taxon>Anthozoa</taxon>
        <taxon>Hexacorallia</taxon>
        <taxon>Scleractinia</taxon>
        <taxon>Astrocoeniina</taxon>
        <taxon>Pocilloporidae</taxon>
        <taxon>Stylophora</taxon>
    </lineage>
</organism>
<dbReference type="PROSITE" id="PS50297">
    <property type="entry name" value="ANK_REP_REGION"/>
    <property type="match status" value="5"/>
</dbReference>
<keyword evidence="2 3" id="KW-0040">ANK repeat</keyword>
<evidence type="ECO:0000313" key="5">
    <source>
        <dbReference type="Proteomes" id="UP000225706"/>
    </source>
</evidence>
<dbReference type="AlphaFoldDB" id="A0A2B4RT90"/>
<dbReference type="Proteomes" id="UP000225706">
    <property type="component" value="Unassembled WGS sequence"/>
</dbReference>
<dbReference type="Pfam" id="PF12796">
    <property type="entry name" value="Ank_2"/>
    <property type="match status" value="3"/>
</dbReference>
<feature type="repeat" description="ANK" evidence="3">
    <location>
        <begin position="254"/>
        <end position="286"/>
    </location>
</feature>
<protein>
    <submittedName>
        <fullName evidence="4">Putative ankyrin repeat protein</fullName>
    </submittedName>
</protein>
<dbReference type="SMART" id="SM00248">
    <property type="entry name" value="ANK"/>
    <property type="match status" value="7"/>
</dbReference>
<evidence type="ECO:0000256" key="1">
    <source>
        <dbReference type="ARBA" id="ARBA00022737"/>
    </source>
</evidence>
<accession>A0A2B4RT90</accession>
<dbReference type="PANTHER" id="PTHR24198">
    <property type="entry name" value="ANKYRIN REPEAT AND PROTEIN KINASE DOMAIN-CONTAINING PROTEIN"/>
    <property type="match status" value="1"/>
</dbReference>
<keyword evidence="1" id="KW-0677">Repeat</keyword>
<gene>
    <name evidence="4" type="ORF">AWC38_SpisGene16002</name>
</gene>
<feature type="repeat" description="ANK" evidence="3">
    <location>
        <begin position="105"/>
        <end position="137"/>
    </location>
</feature>
<proteinExistence type="predicted"/>
<dbReference type="OrthoDB" id="20872at2759"/>
<name>A0A2B4RT90_STYPI</name>
<dbReference type="InterPro" id="IPR002110">
    <property type="entry name" value="Ankyrin_rpt"/>
</dbReference>
<evidence type="ECO:0000256" key="2">
    <source>
        <dbReference type="ARBA" id="ARBA00023043"/>
    </source>
</evidence>
<dbReference type="Gene3D" id="1.25.40.20">
    <property type="entry name" value="Ankyrin repeat-containing domain"/>
    <property type="match status" value="2"/>
</dbReference>
<comment type="caution">
    <text evidence="4">The sequence shown here is derived from an EMBL/GenBank/DDBJ whole genome shotgun (WGS) entry which is preliminary data.</text>
</comment>
<dbReference type="STRING" id="50429.A0A2B4RT90"/>
<feature type="repeat" description="ANK" evidence="3">
    <location>
        <begin position="188"/>
        <end position="220"/>
    </location>
</feature>
<feature type="repeat" description="ANK" evidence="3">
    <location>
        <begin position="37"/>
        <end position="69"/>
    </location>
</feature>
<dbReference type="EMBL" id="LSMT01000354">
    <property type="protein sequence ID" value="PFX19567.1"/>
    <property type="molecule type" value="Genomic_DNA"/>
</dbReference>
<feature type="repeat" description="ANK" evidence="3">
    <location>
        <begin position="221"/>
        <end position="253"/>
    </location>
</feature>
<keyword evidence="5" id="KW-1185">Reference proteome</keyword>
<reference evidence="5" key="1">
    <citation type="journal article" date="2017" name="bioRxiv">
        <title>Comparative analysis of the genomes of Stylophora pistillata and Acropora digitifera provides evidence for extensive differences between species of corals.</title>
        <authorList>
            <person name="Voolstra C.R."/>
            <person name="Li Y."/>
            <person name="Liew Y.J."/>
            <person name="Baumgarten S."/>
            <person name="Zoccola D."/>
            <person name="Flot J.-F."/>
            <person name="Tambutte S."/>
            <person name="Allemand D."/>
            <person name="Aranda M."/>
        </authorList>
    </citation>
    <scope>NUCLEOTIDE SEQUENCE [LARGE SCALE GENOMIC DNA]</scope>
</reference>
<sequence length="327" mass="35171">MDNHRWSLLHFAAYCGDPHMIDLILSHVPGIESKAVNGATPLLIAVCHGKLRAVKYLLERGANPLTKDNKGQDSLSFGSSRGADVLDLLLSHVANGFSVDSKEAMGRTPLMVAAGNGNVQAVNGLIKRGADPSLMNNHGWSTLHFAAHCGDPHMIDLILTHVPDIESKVANGATPLIMEFSVDSRDQTGRTPLMNAALNSNVQAINSLIKRGADPSLMNNDGWKSLHFAAKNGDPDIIDLILTHVPDIESKTADGTTPLIIAVRFGKLQGVKYLLERGANPLTKDNYGRDFLSHASSRGSEVLDLLLSHVDNEHIDVDKSCIGHLGL</sequence>
<dbReference type="SUPFAM" id="SSF48403">
    <property type="entry name" value="Ankyrin repeat"/>
    <property type="match status" value="1"/>
</dbReference>
<evidence type="ECO:0000313" key="4">
    <source>
        <dbReference type="EMBL" id="PFX19567.1"/>
    </source>
</evidence>
<evidence type="ECO:0000256" key="3">
    <source>
        <dbReference type="PROSITE-ProRule" id="PRU00023"/>
    </source>
</evidence>
<dbReference type="PROSITE" id="PS50088">
    <property type="entry name" value="ANK_REPEAT"/>
    <property type="match status" value="5"/>
</dbReference>